<dbReference type="SUPFAM" id="SSF56925">
    <property type="entry name" value="OMPA-like"/>
    <property type="match status" value="1"/>
</dbReference>
<feature type="chain" id="PRO_5046556416" evidence="2">
    <location>
        <begin position="23"/>
        <end position="167"/>
    </location>
</feature>
<evidence type="ECO:0000256" key="2">
    <source>
        <dbReference type="SAM" id="SignalP"/>
    </source>
</evidence>
<accession>A0ABV8V3A3</accession>
<evidence type="ECO:0000313" key="4">
    <source>
        <dbReference type="EMBL" id="MFC4361886.1"/>
    </source>
</evidence>
<name>A0ABV8V3A3_9GAMM</name>
<feature type="signal peptide" evidence="2">
    <location>
        <begin position="1"/>
        <end position="22"/>
    </location>
</feature>
<dbReference type="Proteomes" id="UP001595840">
    <property type="component" value="Unassembled WGS sequence"/>
</dbReference>
<sequence>MKILLRTFTALAISVCSSTTMAEDKASNYYLGISTGTVVLENSTKDPINAAVNIGYNFSEKWALEGQYTTSIRDGEYDSKKVNSVNGDFNYQIESLSAYGVFRSGGKVYVKGKAGLADDINSEGKRLTWGAGIGYRASENPATNIELEATALDSGATYYSLGVNFGF</sequence>
<evidence type="ECO:0000256" key="1">
    <source>
        <dbReference type="ARBA" id="ARBA00022729"/>
    </source>
</evidence>
<protein>
    <submittedName>
        <fullName evidence="4">Outer membrane beta-barrel protein</fullName>
    </submittedName>
</protein>
<keyword evidence="5" id="KW-1185">Reference proteome</keyword>
<gene>
    <name evidence="4" type="ORF">ACFOX3_06200</name>
</gene>
<evidence type="ECO:0000259" key="3">
    <source>
        <dbReference type="Pfam" id="PF13505"/>
    </source>
</evidence>
<dbReference type="Gene3D" id="2.40.160.20">
    <property type="match status" value="1"/>
</dbReference>
<evidence type="ECO:0000313" key="5">
    <source>
        <dbReference type="Proteomes" id="UP001595840"/>
    </source>
</evidence>
<dbReference type="RefSeq" id="WP_290265711.1">
    <property type="nucleotide sequence ID" value="NZ_JAUFQG010000006.1"/>
</dbReference>
<reference evidence="5" key="1">
    <citation type="journal article" date="2019" name="Int. J. Syst. Evol. Microbiol.">
        <title>The Global Catalogue of Microorganisms (GCM) 10K type strain sequencing project: providing services to taxonomists for standard genome sequencing and annotation.</title>
        <authorList>
            <consortium name="The Broad Institute Genomics Platform"/>
            <consortium name="The Broad Institute Genome Sequencing Center for Infectious Disease"/>
            <person name="Wu L."/>
            <person name="Ma J."/>
        </authorList>
    </citation>
    <scope>NUCLEOTIDE SEQUENCE [LARGE SCALE GENOMIC DNA]</scope>
    <source>
        <strain evidence="5">CECT 8570</strain>
    </source>
</reference>
<proteinExistence type="predicted"/>
<feature type="domain" description="Outer membrane protein beta-barrel" evidence="3">
    <location>
        <begin position="8"/>
        <end position="166"/>
    </location>
</feature>
<dbReference type="InterPro" id="IPR011250">
    <property type="entry name" value="OMP/PagP_B-barrel"/>
</dbReference>
<comment type="caution">
    <text evidence="4">The sequence shown here is derived from an EMBL/GenBank/DDBJ whole genome shotgun (WGS) entry which is preliminary data.</text>
</comment>
<dbReference type="InterPro" id="IPR027385">
    <property type="entry name" value="Beta-barrel_OMP"/>
</dbReference>
<dbReference type="EMBL" id="JBHSCX010000004">
    <property type="protein sequence ID" value="MFC4361886.1"/>
    <property type="molecule type" value="Genomic_DNA"/>
</dbReference>
<keyword evidence="1 2" id="KW-0732">Signal</keyword>
<dbReference type="Pfam" id="PF13505">
    <property type="entry name" value="OMP_b-brl"/>
    <property type="match status" value="1"/>
</dbReference>
<organism evidence="4 5">
    <name type="scientific">Simiduia curdlanivorans</name>
    <dbReference type="NCBI Taxonomy" id="1492769"/>
    <lineage>
        <taxon>Bacteria</taxon>
        <taxon>Pseudomonadati</taxon>
        <taxon>Pseudomonadota</taxon>
        <taxon>Gammaproteobacteria</taxon>
        <taxon>Cellvibrionales</taxon>
        <taxon>Cellvibrionaceae</taxon>
        <taxon>Simiduia</taxon>
    </lineage>
</organism>